<dbReference type="AlphaFoldDB" id="B6IMJ3"/>
<dbReference type="Pfam" id="PF01135">
    <property type="entry name" value="PCMT"/>
    <property type="match status" value="1"/>
</dbReference>
<dbReference type="STRING" id="414684.RC1_1158"/>
<evidence type="ECO:0000313" key="4">
    <source>
        <dbReference type="EMBL" id="ACI98572.1"/>
    </source>
</evidence>
<dbReference type="Proteomes" id="UP000001591">
    <property type="component" value="Chromosome"/>
</dbReference>
<organism evidence="4 5">
    <name type="scientific">Rhodospirillum centenum (strain ATCC 51521 / SW)</name>
    <dbReference type="NCBI Taxonomy" id="414684"/>
    <lineage>
        <taxon>Bacteria</taxon>
        <taxon>Pseudomonadati</taxon>
        <taxon>Pseudomonadota</taxon>
        <taxon>Alphaproteobacteria</taxon>
        <taxon>Rhodospirillales</taxon>
        <taxon>Rhodospirillaceae</taxon>
        <taxon>Rhodospirillum</taxon>
    </lineage>
</organism>
<dbReference type="GO" id="GO:0032259">
    <property type="term" value="P:methylation"/>
    <property type="evidence" value="ECO:0007669"/>
    <property type="project" value="UniProtKB-KW"/>
</dbReference>
<evidence type="ECO:0000313" key="5">
    <source>
        <dbReference type="Proteomes" id="UP000001591"/>
    </source>
</evidence>
<dbReference type="OrthoDB" id="9798496at2"/>
<dbReference type="RefSeq" id="WP_012566361.1">
    <property type="nucleotide sequence ID" value="NC_011420.2"/>
</dbReference>
<dbReference type="InterPro" id="IPR029063">
    <property type="entry name" value="SAM-dependent_MTases_sf"/>
</dbReference>
<keyword evidence="5" id="KW-1185">Reference proteome</keyword>
<dbReference type="GO" id="GO:0005737">
    <property type="term" value="C:cytoplasm"/>
    <property type="evidence" value="ECO:0007669"/>
    <property type="project" value="TreeGrafter"/>
</dbReference>
<evidence type="ECO:0000256" key="2">
    <source>
        <dbReference type="ARBA" id="ARBA00013346"/>
    </source>
</evidence>
<dbReference type="EMBL" id="CP000613">
    <property type="protein sequence ID" value="ACI98572.1"/>
    <property type="molecule type" value="Genomic_DNA"/>
</dbReference>
<dbReference type="GO" id="GO:0004719">
    <property type="term" value="F:protein-L-isoaspartate (D-aspartate) O-methyltransferase activity"/>
    <property type="evidence" value="ECO:0007669"/>
    <property type="project" value="InterPro"/>
</dbReference>
<gene>
    <name evidence="4" type="primary">pcm</name>
    <name evidence="4" type="ordered locus">RC1_1158</name>
</gene>
<accession>B6IMJ3</accession>
<keyword evidence="4" id="KW-0489">Methyltransferase</keyword>
<dbReference type="PANTHER" id="PTHR11579">
    <property type="entry name" value="PROTEIN-L-ISOASPARTATE O-METHYLTRANSFERASE"/>
    <property type="match status" value="1"/>
</dbReference>
<dbReference type="SUPFAM" id="SSF53335">
    <property type="entry name" value="S-adenosyl-L-methionine-dependent methyltransferases"/>
    <property type="match status" value="1"/>
</dbReference>
<dbReference type="Gene3D" id="3.40.50.150">
    <property type="entry name" value="Vaccinia Virus protein VP39"/>
    <property type="match status" value="1"/>
</dbReference>
<dbReference type="KEGG" id="rce:RC1_1158"/>
<evidence type="ECO:0000256" key="1">
    <source>
        <dbReference type="ARBA" id="ARBA00005369"/>
    </source>
</evidence>
<proteinExistence type="inferred from homology"/>
<reference evidence="4 5" key="1">
    <citation type="journal article" date="2010" name="BMC Genomics">
        <title>Metabolic flexibility revealed in the genome of the cyst-forming alpha-1 proteobacterium Rhodospirillum centenum.</title>
        <authorList>
            <person name="Lu Y.K."/>
            <person name="Marden J."/>
            <person name="Han M."/>
            <person name="Swingley W.D."/>
            <person name="Mastrian S.D."/>
            <person name="Chowdhury S.R."/>
            <person name="Hao J."/>
            <person name="Helmy T."/>
            <person name="Kim S."/>
            <person name="Kurdoglu A.A."/>
            <person name="Matthies H.J."/>
            <person name="Rollo D."/>
            <person name="Stothard P."/>
            <person name="Blankenship R.E."/>
            <person name="Bauer C.E."/>
            <person name="Touchman J.W."/>
        </authorList>
    </citation>
    <scope>NUCLEOTIDE SEQUENCE [LARGE SCALE GENOMIC DNA]</scope>
    <source>
        <strain evidence="5">ATCC 51521 / SW</strain>
    </source>
</reference>
<evidence type="ECO:0000256" key="3">
    <source>
        <dbReference type="ARBA" id="ARBA00030757"/>
    </source>
</evidence>
<name>B6IMJ3_RHOCS</name>
<keyword evidence="4" id="KW-0808">Transferase</keyword>
<dbReference type="InterPro" id="IPR000682">
    <property type="entry name" value="PCMT"/>
</dbReference>
<dbReference type="HOGENOM" id="CLU_055432_2_1_5"/>
<comment type="similarity">
    <text evidence="1">Belongs to the methyltransferase superfamily. L-isoaspartyl/D-aspartyl protein methyltransferase family.</text>
</comment>
<dbReference type="PANTHER" id="PTHR11579:SF18">
    <property type="entry name" value="PROTEIN-L-ISOASPARTATE O-METHYLTRANSFERASE"/>
    <property type="match status" value="1"/>
</dbReference>
<protein>
    <recommendedName>
        <fullName evidence="2">Protein-L-isoaspartate O-methyltransferase</fullName>
    </recommendedName>
    <alternativeName>
        <fullName evidence="3">Protein L-isoaspartyl methyltransferase</fullName>
    </alternativeName>
</protein>
<sequence length="221" mass="23359">MAATTDYSDARVNMVEGQIRPNKVTDLRLVDAFLDVPRELFVPRTLRGIAYVDEGIPLGDGRYLMEPMVLARLLQEAGIGAHDIVLDVGCGTGYAAAVIGRLAATVVAVEGDAALAATAARALREAGADNVLLMQGPPEQGWPAQQPYDVILIDGAVAEVPEALLDQLAEGGRLVTVVAASERLGEARIYQKIAGIVSSRPLFDATVHPLPGFGTKPAFQF</sequence>
<dbReference type="eggNOG" id="COG2518">
    <property type="taxonomic scope" value="Bacteria"/>
</dbReference>
<dbReference type="CDD" id="cd02440">
    <property type="entry name" value="AdoMet_MTases"/>
    <property type="match status" value="1"/>
</dbReference>